<accession>A0AAV4S320</accession>
<protein>
    <submittedName>
        <fullName evidence="1">Uncharacterized protein</fullName>
    </submittedName>
</protein>
<reference evidence="1 2" key="1">
    <citation type="submission" date="2021-06" db="EMBL/GenBank/DDBJ databases">
        <title>Caerostris extrusa draft genome.</title>
        <authorList>
            <person name="Kono N."/>
            <person name="Arakawa K."/>
        </authorList>
    </citation>
    <scope>NUCLEOTIDE SEQUENCE [LARGE SCALE GENOMIC DNA]</scope>
</reference>
<dbReference type="EMBL" id="BPLR01008899">
    <property type="protein sequence ID" value="GIY28045.1"/>
    <property type="molecule type" value="Genomic_DNA"/>
</dbReference>
<evidence type="ECO:0000313" key="2">
    <source>
        <dbReference type="Proteomes" id="UP001054945"/>
    </source>
</evidence>
<organism evidence="1 2">
    <name type="scientific">Caerostris extrusa</name>
    <name type="common">Bark spider</name>
    <name type="synonym">Caerostris bankana</name>
    <dbReference type="NCBI Taxonomy" id="172846"/>
    <lineage>
        <taxon>Eukaryota</taxon>
        <taxon>Metazoa</taxon>
        <taxon>Ecdysozoa</taxon>
        <taxon>Arthropoda</taxon>
        <taxon>Chelicerata</taxon>
        <taxon>Arachnida</taxon>
        <taxon>Araneae</taxon>
        <taxon>Araneomorphae</taxon>
        <taxon>Entelegynae</taxon>
        <taxon>Araneoidea</taxon>
        <taxon>Araneidae</taxon>
        <taxon>Caerostris</taxon>
    </lineage>
</organism>
<name>A0AAV4S320_CAEEX</name>
<dbReference type="AlphaFoldDB" id="A0AAV4S320"/>
<dbReference type="Proteomes" id="UP001054945">
    <property type="component" value="Unassembled WGS sequence"/>
</dbReference>
<keyword evidence="2" id="KW-1185">Reference proteome</keyword>
<gene>
    <name evidence="1" type="ORF">CEXT_695191</name>
</gene>
<comment type="caution">
    <text evidence="1">The sequence shown here is derived from an EMBL/GenBank/DDBJ whole genome shotgun (WGS) entry which is preliminary data.</text>
</comment>
<evidence type="ECO:0000313" key="1">
    <source>
        <dbReference type="EMBL" id="GIY28045.1"/>
    </source>
</evidence>
<proteinExistence type="predicted"/>
<sequence>MDKRHTMDNLHLHRASIFQTGHPFSKYLGSITIVNEWLNYENLVLEVIYVASIFPQCRPPGRSYLLQEDFVILPKKASIDIGRYAKGGASSKEQDGVDDIADLPI</sequence>